<dbReference type="InterPro" id="IPR036514">
    <property type="entry name" value="SGNH_hydro_sf"/>
</dbReference>
<proteinExistence type="predicted"/>
<dbReference type="KEGG" id="dcb:C3Y92_16575"/>
<keyword evidence="3" id="KW-1185">Reference proteome</keyword>
<dbReference type="RefSeq" id="WP_129354515.1">
    <property type="nucleotide sequence ID" value="NZ_CP026538.1"/>
</dbReference>
<feature type="signal peptide" evidence="1">
    <location>
        <begin position="1"/>
        <end position="18"/>
    </location>
</feature>
<dbReference type="AlphaFoldDB" id="A0A4P6I479"/>
<protein>
    <recommendedName>
        <fullName evidence="4">SGNH hydrolase-type esterase domain-containing protein</fullName>
    </recommendedName>
</protein>
<feature type="chain" id="PRO_5020551887" description="SGNH hydrolase-type esterase domain-containing protein" evidence="1">
    <location>
        <begin position="19"/>
        <end position="414"/>
    </location>
</feature>
<name>A0A4P6I479_9BACT</name>
<sequence length="414" mass="43932">MRKACCILAVTACVFVAAGEMVCRLIDALGDSQALAAEGEAVDLAALNYNDDKPLPRRRTPGEFRILTFGDSYCCGTVKPQYTLQGAASRSLAEAGARTRLVNFGEPGSSFAHYRKALAHWSGRVEADGLLVVVFLGNDPQETAWEAADPDQPVNAVLRACPVSVANDRKRLTAPPHRFGLRLIDYTTALADFVLAGAYVETGAPEPFSPLYAPLPPERYLRQTANFAVAGEAARCGELSKGWQALAELGRDLQRLGRQRRIPTAVVLAPPEVAARPGLWREAAAFSGGQTERYDPWLAGRMARAVLGQAAPEVAVLDLTPAFVCAAGRGDMLYPPREIHWNVAGNRLAGEVVARFVGRQWLGLPEAALPGGDACLAAAAPPLDEAPVNACLLAAGQVDGGKALAANCPACRVQ</sequence>
<evidence type="ECO:0000313" key="3">
    <source>
        <dbReference type="Proteomes" id="UP000293296"/>
    </source>
</evidence>
<organism evidence="2 3">
    <name type="scientific">Solidesulfovibrio carbinolicus</name>
    <dbReference type="NCBI Taxonomy" id="296842"/>
    <lineage>
        <taxon>Bacteria</taxon>
        <taxon>Pseudomonadati</taxon>
        <taxon>Thermodesulfobacteriota</taxon>
        <taxon>Desulfovibrionia</taxon>
        <taxon>Desulfovibrionales</taxon>
        <taxon>Desulfovibrionaceae</taxon>
        <taxon>Solidesulfovibrio</taxon>
    </lineage>
</organism>
<evidence type="ECO:0000313" key="2">
    <source>
        <dbReference type="EMBL" id="QAZ68759.1"/>
    </source>
</evidence>
<dbReference type="OrthoDB" id="929628at2"/>
<dbReference type="SUPFAM" id="SSF52266">
    <property type="entry name" value="SGNH hydrolase"/>
    <property type="match status" value="1"/>
</dbReference>
<dbReference type="Gene3D" id="3.40.50.1110">
    <property type="entry name" value="SGNH hydrolase"/>
    <property type="match status" value="1"/>
</dbReference>
<reference evidence="2 3" key="1">
    <citation type="submission" date="2018-02" db="EMBL/GenBank/DDBJ databases">
        <title>Genome sequence of Desulfovibrio carbinolicus DSM 3852.</title>
        <authorList>
            <person name="Wilbanks E."/>
            <person name="Skennerton C.T."/>
            <person name="Orphan V.J."/>
        </authorList>
    </citation>
    <scope>NUCLEOTIDE SEQUENCE [LARGE SCALE GENOMIC DNA]</scope>
    <source>
        <strain evidence="2 3">DSM 3852</strain>
    </source>
</reference>
<keyword evidence="1" id="KW-0732">Signal</keyword>
<gene>
    <name evidence="2" type="ORF">C3Y92_16575</name>
</gene>
<dbReference type="Proteomes" id="UP000293296">
    <property type="component" value="Chromosome"/>
</dbReference>
<evidence type="ECO:0000256" key="1">
    <source>
        <dbReference type="SAM" id="SignalP"/>
    </source>
</evidence>
<accession>A0A4P6I479</accession>
<dbReference type="EMBL" id="CP026538">
    <property type="protein sequence ID" value="QAZ68759.1"/>
    <property type="molecule type" value="Genomic_DNA"/>
</dbReference>
<evidence type="ECO:0008006" key="4">
    <source>
        <dbReference type="Google" id="ProtNLM"/>
    </source>
</evidence>
<dbReference type="GO" id="GO:0016788">
    <property type="term" value="F:hydrolase activity, acting on ester bonds"/>
    <property type="evidence" value="ECO:0007669"/>
    <property type="project" value="UniProtKB-ARBA"/>
</dbReference>